<keyword evidence="2" id="KW-0812">Transmembrane</keyword>
<feature type="compositionally biased region" description="Basic and acidic residues" evidence="1">
    <location>
        <begin position="207"/>
        <end position="230"/>
    </location>
</feature>
<evidence type="ECO:0000313" key="4">
    <source>
        <dbReference type="EMBL" id="AJI79934.1"/>
    </source>
</evidence>
<dbReference type="OrthoDB" id="4426787at2"/>
<feature type="signal peptide" evidence="3">
    <location>
        <begin position="1"/>
        <end position="35"/>
    </location>
</feature>
<feature type="chain" id="PRO_5002107996" description="Surface anchored protein" evidence="3">
    <location>
        <begin position="36"/>
        <end position="304"/>
    </location>
</feature>
<dbReference type="AlphaFoldDB" id="A0A0B6F419"/>
<feature type="region of interest" description="Disordered" evidence="1">
    <location>
        <begin position="170"/>
        <end position="259"/>
    </location>
</feature>
<dbReference type="Gene3D" id="2.60.40.10">
    <property type="entry name" value="Immunoglobulins"/>
    <property type="match status" value="1"/>
</dbReference>
<evidence type="ECO:0000256" key="1">
    <source>
        <dbReference type="SAM" id="MobiDB-lite"/>
    </source>
</evidence>
<keyword evidence="2" id="KW-0472">Membrane</keyword>
<reference evidence="4 5" key="1">
    <citation type="journal article" date="2015" name="Genome Announc.">
        <title>Complete Genome Sequence and Annotation of Corynebacterium singulare DSM 44357, Isolated from a Human Semen Specimen.</title>
        <authorList>
            <person name="Merten M."/>
            <person name="Brinkrolf K."/>
            <person name="Albersmeier A."/>
            <person name="Kutter Y."/>
            <person name="Ruckert C."/>
            <person name="Tauch A."/>
        </authorList>
    </citation>
    <scope>NUCLEOTIDE SEQUENCE [LARGE SCALE GENOMIC DNA]</scope>
    <source>
        <strain evidence="4">IBS B52218</strain>
    </source>
</reference>
<organism evidence="4 5">
    <name type="scientific">Corynebacterium singulare</name>
    <dbReference type="NCBI Taxonomy" id="161899"/>
    <lineage>
        <taxon>Bacteria</taxon>
        <taxon>Bacillati</taxon>
        <taxon>Actinomycetota</taxon>
        <taxon>Actinomycetes</taxon>
        <taxon>Mycobacteriales</taxon>
        <taxon>Corynebacteriaceae</taxon>
        <taxon>Corynebacterium</taxon>
    </lineage>
</organism>
<feature type="transmembrane region" description="Helical" evidence="2">
    <location>
        <begin position="273"/>
        <end position="293"/>
    </location>
</feature>
<evidence type="ECO:0000256" key="2">
    <source>
        <dbReference type="SAM" id="Phobius"/>
    </source>
</evidence>
<dbReference type="Proteomes" id="UP000031890">
    <property type="component" value="Chromosome"/>
</dbReference>
<dbReference type="EMBL" id="CP010827">
    <property type="protein sequence ID" value="AJI79934.1"/>
    <property type="molecule type" value="Genomic_DNA"/>
</dbReference>
<dbReference type="RefSeq" id="WP_042532585.1">
    <property type="nucleotide sequence ID" value="NZ_CP010827.1"/>
</dbReference>
<dbReference type="GO" id="GO:0005975">
    <property type="term" value="P:carbohydrate metabolic process"/>
    <property type="evidence" value="ECO:0007669"/>
    <property type="project" value="UniProtKB-ARBA"/>
</dbReference>
<dbReference type="STRING" id="161899.CSING_12210"/>
<dbReference type="InterPro" id="IPR013783">
    <property type="entry name" value="Ig-like_fold"/>
</dbReference>
<gene>
    <name evidence="4" type="ORF">CSING_12210</name>
</gene>
<name>A0A0B6F419_9CORY</name>
<evidence type="ECO:0000256" key="3">
    <source>
        <dbReference type="SAM" id="SignalP"/>
    </source>
</evidence>
<keyword evidence="3" id="KW-0732">Signal</keyword>
<protein>
    <recommendedName>
        <fullName evidence="6">Surface anchored protein</fullName>
    </recommendedName>
</protein>
<sequence>MTKNQNNRLKRTVAASVALAFAGLGLGLGLGPASAVQVAGQDGTFIEQSVATDSLNIRLTKGNPDDDTNVVAGSVEGVKIHLDRLKGINPKDAADMERVRNASLADVSTWPTDHHLTDVTGSNGEVQFDNLDDGIYLVTSTAPAGNYREINAFLVAVPFHSLNDDPAPVPGVIVAKTHTPGNTPPATPPETTPRTPDNPPGDTPGDTPKDTPGDTPRDNSRETPGERPSDEPTPADSTEPGTPVVLDGEPPAGEPPVNEPRVPSVLAMTGAQVIGLVTVASVLIIAGFIIIAASRITTKESGKN</sequence>
<proteinExistence type="predicted"/>
<dbReference type="KEGG" id="csx:CSING_12210"/>
<accession>A0A0B6F419</accession>
<feature type="compositionally biased region" description="Pro residues" evidence="1">
    <location>
        <begin position="182"/>
        <end position="202"/>
    </location>
</feature>
<dbReference type="SUPFAM" id="SSF117074">
    <property type="entry name" value="Hypothetical protein PA1324"/>
    <property type="match status" value="1"/>
</dbReference>
<dbReference type="HOGENOM" id="CLU_914368_0_0_11"/>
<evidence type="ECO:0000313" key="5">
    <source>
        <dbReference type="Proteomes" id="UP000031890"/>
    </source>
</evidence>
<evidence type="ECO:0008006" key="6">
    <source>
        <dbReference type="Google" id="ProtNLM"/>
    </source>
</evidence>
<keyword evidence="2" id="KW-1133">Transmembrane helix</keyword>